<dbReference type="RefSeq" id="WP_107282814.1">
    <property type="nucleotide sequence ID" value="NZ_PYMC01000004.1"/>
</dbReference>
<keyword evidence="1" id="KW-0238">DNA-binding</keyword>
<gene>
    <name evidence="1" type="ORF">C9I89_07895</name>
</gene>
<proteinExistence type="predicted"/>
<name>A0A2T3N077_9GAMM</name>
<evidence type="ECO:0000313" key="2">
    <source>
        <dbReference type="Proteomes" id="UP000240904"/>
    </source>
</evidence>
<dbReference type="Proteomes" id="UP000240904">
    <property type="component" value="Unassembled WGS sequence"/>
</dbReference>
<sequence length="69" mass="7687">MESTSIVFNAPLSPFVTVQKFSEFTGIAVGQVNKMIHEGRLPIRNKLKPKEKPLINMVALANEADQQAY</sequence>
<dbReference type="OrthoDB" id="5906098at2"/>
<keyword evidence="2" id="KW-1185">Reference proteome</keyword>
<reference evidence="1 2" key="1">
    <citation type="submission" date="2018-03" db="EMBL/GenBank/DDBJ databases">
        <title>Whole genome sequencing of Histamine producing bacteria.</title>
        <authorList>
            <person name="Butler K."/>
        </authorList>
    </citation>
    <scope>NUCLEOTIDE SEQUENCE [LARGE SCALE GENOMIC DNA]</scope>
    <source>
        <strain evidence="1 2">DSM 16190</strain>
    </source>
</reference>
<dbReference type="GO" id="GO:0003677">
    <property type="term" value="F:DNA binding"/>
    <property type="evidence" value="ECO:0007669"/>
    <property type="project" value="UniProtKB-KW"/>
</dbReference>
<dbReference type="Gene3D" id="6.10.200.10">
    <property type="entry name" value="Regulatory phage protein Cox"/>
    <property type="match status" value="1"/>
</dbReference>
<dbReference type="EMBL" id="PYMC01000004">
    <property type="protein sequence ID" value="PSW05662.1"/>
    <property type="molecule type" value="Genomic_DNA"/>
</dbReference>
<accession>A0A2T3N077</accession>
<protein>
    <submittedName>
        <fullName evidence="1">DNA-binding protein</fullName>
    </submittedName>
</protein>
<evidence type="ECO:0000313" key="1">
    <source>
        <dbReference type="EMBL" id="PSW05662.1"/>
    </source>
</evidence>
<comment type="caution">
    <text evidence="1">The sequence shown here is derived from an EMBL/GenBank/DDBJ whole genome shotgun (WGS) entry which is preliminary data.</text>
</comment>
<dbReference type="InterPro" id="IPR038147">
    <property type="entry name" value="Cox_sf"/>
</dbReference>
<dbReference type="AlphaFoldDB" id="A0A2T3N077"/>
<organism evidence="1 2">
    <name type="scientific">Photobacterium lipolyticum</name>
    <dbReference type="NCBI Taxonomy" id="266810"/>
    <lineage>
        <taxon>Bacteria</taxon>
        <taxon>Pseudomonadati</taxon>
        <taxon>Pseudomonadota</taxon>
        <taxon>Gammaproteobacteria</taxon>
        <taxon>Vibrionales</taxon>
        <taxon>Vibrionaceae</taxon>
        <taxon>Photobacterium</taxon>
    </lineage>
</organism>